<dbReference type="InterPro" id="IPR004937">
    <property type="entry name" value="Urea_transporter"/>
</dbReference>
<evidence type="ECO:0000313" key="9">
    <source>
        <dbReference type="EMBL" id="SEP00268.1"/>
    </source>
</evidence>
<dbReference type="Pfam" id="PF01551">
    <property type="entry name" value="Peptidase_M23"/>
    <property type="match status" value="1"/>
</dbReference>
<dbReference type="GO" id="GO:0005886">
    <property type="term" value="C:plasma membrane"/>
    <property type="evidence" value="ECO:0007669"/>
    <property type="project" value="UniProtKB-SubCell"/>
</dbReference>
<keyword evidence="5 7" id="KW-1133">Transmembrane helix</keyword>
<dbReference type="GO" id="GO:0004222">
    <property type="term" value="F:metalloendopeptidase activity"/>
    <property type="evidence" value="ECO:0007669"/>
    <property type="project" value="TreeGrafter"/>
</dbReference>
<feature type="transmembrane region" description="Helical" evidence="7">
    <location>
        <begin position="265"/>
        <end position="284"/>
    </location>
</feature>
<feature type="transmembrane region" description="Helical" evidence="7">
    <location>
        <begin position="290"/>
        <end position="308"/>
    </location>
</feature>
<proteinExistence type="inferred from homology"/>
<protein>
    <submittedName>
        <fullName evidence="9">Peptidase family M23</fullName>
    </submittedName>
</protein>
<dbReference type="Proteomes" id="UP000198893">
    <property type="component" value="Unassembled WGS sequence"/>
</dbReference>
<evidence type="ECO:0000256" key="5">
    <source>
        <dbReference type="ARBA" id="ARBA00022989"/>
    </source>
</evidence>
<feature type="transmembrane region" description="Helical" evidence="7">
    <location>
        <begin position="52"/>
        <end position="70"/>
    </location>
</feature>
<dbReference type="InterPro" id="IPR016047">
    <property type="entry name" value="M23ase_b-sheet_dom"/>
</dbReference>
<dbReference type="Pfam" id="PF03253">
    <property type="entry name" value="UT"/>
    <property type="match status" value="1"/>
</dbReference>
<evidence type="ECO:0000256" key="6">
    <source>
        <dbReference type="ARBA" id="ARBA00023136"/>
    </source>
</evidence>
<keyword evidence="3" id="KW-1003">Cell membrane</keyword>
<organism evidence="9 10">
    <name type="scientific">Salinihabitans flavidus</name>
    <dbReference type="NCBI Taxonomy" id="569882"/>
    <lineage>
        <taxon>Bacteria</taxon>
        <taxon>Pseudomonadati</taxon>
        <taxon>Pseudomonadota</taxon>
        <taxon>Alphaproteobacteria</taxon>
        <taxon>Rhodobacterales</taxon>
        <taxon>Roseobacteraceae</taxon>
        <taxon>Salinihabitans</taxon>
    </lineage>
</organism>
<comment type="similarity">
    <text evidence="2">Belongs to the urea transporter family.</text>
</comment>
<dbReference type="InterPro" id="IPR011055">
    <property type="entry name" value="Dup_hybrid_motif"/>
</dbReference>
<feature type="transmembrane region" description="Helical" evidence="7">
    <location>
        <begin position="138"/>
        <end position="157"/>
    </location>
</feature>
<dbReference type="Gene3D" id="1.10.3430.10">
    <property type="entry name" value="Ammonium transporter AmtB like domains"/>
    <property type="match status" value="1"/>
</dbReference>
<evidence type="ECO:0000313" key="10">
    <source>
        <dbReference type="Proteomes" id="UP000198893"/>
    </source>
</evidence>
<dbReference type="STRING" id="569882.SAMN04490248_11916"/>
<evidence type="ECO:0000256" key="1">
    <source>
        <dbReference type="ARBA" id="ARBA00004651"/>
    </source>
</evidence>
<keyword evidence="4 7" id="KW-0812">Transmembrane</keyword>
<dbReference type="EMBL" id="FODS01000019">
    <property type="protein sequence ID" value="SEP00268.1"/>
    <property type="molecule type" value="Genomic_DNA"/>
</dbReference>
<dbReference type="GO" id="GO:0015204">
    <property type="term" value="F:urea transmembrane transporter activity"/>
    <property type="evidence" value="ECO:0007669"/>
    <property type="project" value="InterPro"/>
</dbReference>
<reference evidence="9 10" key="1">
    <citation type="submission" date="2016-10" db="EMBL/GenBank/DDBJ databases">
        <authorList>
            <person name="de Groot N.N."/>
        </authorList>
    </citation>
    <scope>NUCLEOTIDE SEQUENCE [LARGE SCALE GENOMIC DNA]</scope>
    <source>
        <strain evidence="9 10">DSM 27842</strain>
    </source>
</reference>
<evidence type="ECO:0000256" key="4">
    <source>
        <dbReference type="ARBA" id="ARBA00022692"/>
    </source>
</evidence>
<dbReference type="PANTHER" id="PTHR21666">
    <property type="entry name" value="PEPTIDASE-RELATED"/>
    <property type="match status" value="1"/>
</dbReference>
<keyword evidence="6 7" id="KW-0472">Membrane</keyword>
<evidence type="ECO:0000256" key="3">
    <source>
        <dbReference type="ARBA" id="ARBA00022475"/>
    </source>
</evidence>
<feature type="transmembrane region" description="Helical" evidence="7">
    <location>
        <begin position="194"/>
        <end position="221"/>
    </location>
</feature>
<accession>A0A1H8UCA9</accession>
<dbReference type="InterPro" id="IPR029020">
    <property type="entry name" value="Ammonium/urea_transptr"/>
</dbReference>
<gene>
    <name evidence="9" type="ORF">SAMN04490248_11916</name>
</gene>
<dbReference type="Gene3D" id="2.70.70.10">
    <property type="entry name" value="Glucose Permease (Domain IIA)"/>
    <property type="match status" value="1"/>
</dbReference>
<name>A0A1H8UCA9_9RHOB</name>
<dbReference type="CDD" id="cd12797">
    <property type="entry name" value="M23_peptidase"/>
    <property type="match status" value="1"/>
</dbReference>
<feature type="transmembrane region" description="Helical" evidence="7">
    <location>
        <begin position="105"/>
        <end position="126"/>
    </location>
</feature>
<feature type="domain" description="M23ase beta-sheet core" evidence="8">
    <location>
        <begin position="396"/>
        <end position="490"/>
    </location>
</feature>
<sequence length="728" mass="78627">MEASSTENQFPTPRQIMSVAAKLYLRPLASILLIGSAWVGAGMWILLLQEPLMAVVAFLALSIVEIISQIMARGDVATFGPLTRANALLCSLAAAFLMGPMNLPFLLQVVIMFGALCVGLYFTLIFRRLLRNTSLPPIILPYTVLAAMMAILLPHGMSNSAQYFGWPVVEVVSFIDLPGVFLKTMGGFLYSPWLLSGAVISVLIFVWSPAMFLAGMIGWIVGALTSMGLVTSGLDPYWPPASYNFFLSGMALGAVFFLPGLRGMVIAAFAGMICALFAAVLRVYAGPSGIVYFPIPFGLTLISGILALDNPAFAPGLRRNLDWFERPEDAWIKDAWTRRRWGEQGELLAIPLVGPVAVVQGFDSKPSHRGAWKHALDFQRPLVAPGERRGRPSLFGEPVYSPAIGEVVETRNNVADNPPGKANYGDNWGNYLVLRTGAGNHVLLAHFMQGSIAVAPRQWVDYTTYLGAVGNSGRSTVSHLHMQVQAGSEPGAPTKPFRLANYHTFGGESGNTRIWHAAGTPSEGETVESARPNPAVYQLLTGLGPGRSIFAVTTNGDVPDFVVSNGSITLESRLTAHGTFVNATSEGSEVEYKLDADAIRVIRIQGTPGTSMAMAMVAAPSIPFCAQPGLRWTDILPLTELRTMQYLRKFLSPFEVQVFVAVQCECVAVPDSANPELVIRTRPLKSYPGLPLSCTMTVAPLRGPARIVADFPRGSVTYVNASFEPRSM</sequence>
<evidence type="ECO:0000256" key="7">
    <source>
        <dbReference type="SAM" id="Phobius"/>
    </source>
</evidence>
<dbReference type="InterPro" id="IPR050570">
    <property type="entry name" value="Cell_wall_metabolism_enzyme"/>
</dbReference>
<keyword evidence="10" id="KW-1185">Reference proteome</keyword>
<dbReference type="SUPFAM" id="SSF51261">
    <property type="entry name" value="Duplicated hybrid motif"/>
    <property type="match status" value="1"/>
</dbReference>
<evidence type="ECO:0000256" key="2">
    <source>
        <dbReference type="ARBA" id="ARBA00005914"/>
    </source>
</evidence>
<dbReference type="AlphaFoldDB" id="A0A1H8UCA9"/>
<evidence type="ECO:0000259" key="8">
    <source>
        <dbReference type="Pfam" id="PF01551"/>
    </source>
</evidence>
<dbReference type="PANTHER" id="PTHR21666:SF285">
    <property type="entry name" value="M23 FAMILY METALLOPEPTIDASE"/>
    <property type="match status" value="1"/>
</dbReference>
<feature type="transmembrane region" description="Helical" evidence="7">
    <location>
        <begin position="23"/>
        <end position="46"/>
    </location>
</feature>
<dbReference type="OrthoDB" id="5489603at2"/>
<comment type="subcellular location">
    <subcellularLocation>
        <location evidence="1">Cell membrane</location>
        <topology evidence="1">Multi-pass membrane protein</topology>
    </subcellularLocation>
</comment>